<evidence type="ECO:0000313" key="5">
    <source>
        <dbReference type="EMBL" id="AZQ62523.1"/>
    </source>
</evidence>
<evidence type="ECO:0000256" key="1">
    <source>
        <dbReference type="ARBA" id="ARBA00037999"/>
    </source>
</evidence>
<evidence type="ECO:0000256" key="2">
    <source>
        <dbReference type="PIRSR" id="PIRSR000390-1"/>
    </source>
</evidence>
<evidence type="ECO:0000256" key="4">
    <source>
        <dbReference type="RuleBase" id="RU004508"/>
    </source>
</evidence>
<dbReference type="InterPro" id="IPR015421">
    <property type="entry name" value="PyrdxlP-dep_Trfase_major"/>
</dbReference>
<dbReference type="Gene3D" id="3.40.640.10">
    <property type="entry name" value="Type I PLP-dependent aspartate aminotransferase-like (Major domain)"/>
    <property type="match status" value="1"/>
</dbReference>
<evidence type="ECO:0000256" key="3">
    <source>
        <dbReference type="PIRSR" id="PIRSR000390-2"/>
    </source>
</evidence>
<dbReference type="EMBL" id="CP034562">
    <property type="protein sequence ID" value="AZQ62523.1"/>
    <property type="molecule type" value="Genomic_DNA"/>
</dbReference>
<dbReference type="KEGG" id="fll:EI427_09795"/>
<dbReference type="InterPro" id="IPR015422">
    <property type="entry name" value="PyrdxlP-dep_Trfase_small"/>
</dbReference>
<dbReference type="Proteomes" id="UP000267268">
    <property type="component" value="Chromosome 1"/>
</dbReference>
<protein>
    <submittedName>
        <fullName evidence="5">DegT/DnrJ/EryC1/StrS family aminotransferase</fullName>
    </submittedName>
</protein>
<feature type="active site" description="Proton acceptor" evidence="2">
    <location>
        <position position="186"/>
    </location>
</feature>
<dbReference type="AlphaFoldDB" id="A0A3Q9FNV3"/>
<dbReference type="GO" id="GO:0030170">
    <property type="term" value="F:pyridoxal phosphate binding"/>
    <property type="evidence" value="ECO:0007669"/>
    <property type="project" value="TreeGrafter"/>
</dbReference>
<dbReference type="PANTHER" id="PTHR30244">
    <property type="entry name" value="TRANSAMINASE"/>
    <property type="match status" value="1"/>
</dbReference>
<accession>A0A3Q9FNV3</accession>
<keyword evidence="5" id="KW-0032">Aminotransferase</keyword>
<keyword evidence="6" id="KW-1185">Reference proteome</keyword>
<dbReference type="OrthoDB" id="9804264at2"/>
<keyword evidence="3 4" id="KW-0663">Pyridoxal phosphate</keyword>
<dbReference type="RefSeq" id="WP_126614109.1">
    <property type="nucleotide sequence ID" value="NZ_CP034562.1"/>
</dbReference>
<comment type="similarity">
    <text evidence="1 4">Belongs to the DegT/DnrJ/EryC1 family.</text>
</comment>
<sequence length="400" mass="44219">MPGTEYFGEEEKKEVNDVLESGMLFRYNHDNQRNGHWKAREFEQLFEEYTGAKHAHAVSSGSAAVACMMAAAGIGYKDEVICTPFTFIAPIEAVLFAGGIPVFAEVDETLNLSAASIEAAITPNTKAVLLIHMCGAAADLDGIKAVCKKHNIKLLEDAGQALGTFYKGKHVGLHGEAGAVSFDFFKITTAGEGGVCFTNDTEKYEIMGQFSDHGHSHIGDNRGMESHPIMGFNYRLGELNAAVAVAQMRKLEMIRENNIKNKTILKERLRKEVPFITFRCLPDEEGDSATFLNFFMETPELAQAAANQCAKDGVGVAYWYTNMYHFINQWDHLKALKSPYKLAIHDYENRQDYNALELPKSQNIIGRLLSVGIRATWTEAEVNKLADDIIASLHAVVAVN</sequence>
<dbReference type="PANTHER" id="PTHR30244:SF34">
    <property type="entry name" value="DTDP-4-AMINO-4,6-DIDEOXYGALACTOSE TRANSAMINASE"/>
    <property type="match status" value="1"/>
</dbReference>
<feature type="modified residue" description="N6-(pyridoxal phosphate)lysine" evidence="3">
    <location>
        <position position="186"/>
    </location>
</feature>
<reference evidence="5 6" key="1">
    <citation type="submission" date="2018-12" db="EMBL/GenBank/DDBJ databases">
        <title>Flammeovirga pectinis sp. nov., isolated from the gut of the Korean scallop, Patinopecten yessoensis.</title>
        <authorList>
            <person name="Bae J.-W."/>
            <person name="Jeong Y.-S."/>
            <person name="Kang W."/>
        </authorList>
    </citation>
    <scope>NUCLEOTIDE SEQUENCE [LARGE SCALE GENOMIC DNA]</scope>
    <source>
        <strain evidence="5 6">L12M1</strain>
    </source>
</reference>
<dbReference type="Gene3D" id="3.90.1150.10">
    <property type="entry name" value="Aspartate Aminotransferase, domain 1"/>
    <property type="match status" value="1"/>
</dbReference>
<evidence type="ECO:0000313" key="6">
    <source>
        <dbReference type="Proteomes" id="UP000267268"/>
    </source>
</evidence>
<proteinExistence type="inferred from homology"/>
<dbReference type="SUPFAM" id="SSF53383">
    <property type="entry name" value="PLP-dependent transferases"/>
    <property type="match status" value="1"/>
</dbReference>
<keyword evidence="5" id="KW-0808">Transferase</keyword>
<dbReference type="Pfam" id="PF01041">
    <property type="entry name" value="DegT_DnrJ_EryC1"/>
    <property type="match status" value="1"/>
</dbReference>
<name>A0A3Q9FNV3_9BACT</name>
<dbReference type="InterPro" id="IPR000653">
    <property type="entry name" value="DegT/StrS_aminotransferase"/>
</dbReference>
<dbReference type="PIRSF" id="PIRSF000390">
    <property type="entry name" value="PLP_StrS"/>
    <property type="match status" value="1"/>
</dbReference>
<dbReference type="InterPro" id="IPR015424">
    <property type="entry name" value="PyrdxlP-dep_Trfase"/>
</dbReference>
<gene>
    <name evidence="5" type="ORF">EI427_09795</name>
</gene>
<dbReference type="GO" id="GO:0008483">
    <property type="term" value="F:transaminase activity"/>
    <property type="evidence" value="ECO:0007669"/>
    <property type="project" value="UniProtKB-KW"/>
</dbReference>
<organism evidence="5 6">
    <name type="scientific">Flammeovirga pectinis</name>
    <dbReference type="NCBI Taxonomy" id="2494373"/>
    <lineage>
        <taxon>Bacteria</taxon>
        <taxon>Pseudomonadati</taxon>
        <taxon>Bacteroidota</taxon>
        <taxon>Cytophagia</taxon>
        <taxon>Cytophagales</taxon>
        <taxon>Flammeovirgaceae</taxon>
        <taxon>Flammeovirga</taxon>
    </lineage>
</organism>
<dbReference type="GO" id="GO:0000271">
    <property type="term" value="P:polysaccharide biosynthetic process"/>
    <property type="evidence" value="ECO:0007669"/>
    <property type="project" value="TreeGrafter"/>
</dbReference>
<dbReference type="CDD" id="cd00616">
    <property type="entry name" value="AHBA_syn"/>
    <property type="match status" value="1"/>
</dbReference>